<proteinExistence type="predicted"/>
<dbReference type="AlphaFoldDB" id="A0A966G0K9"/>
<protein>
    <submittedName>
        <fullName evidence="1">Plasmid maintenance system killer protein</fullName>
    </submittedName>
</protein>
<gene>
    <name evidence="1" type="ORF">GPJ16_10965</name>
</gene>
<dbReference type="Gene3D" id="3.30.2310.20">
    <property type="entry name" value="RelE-like"/>
    <property type="match status" value="1"/>
</dbReference>
<dbReference type="Pfam" id="PF05015">
    <property type="entry name" value="HigB-like_toxin"/>
    <property type="match status" value="1"/>
</dbReference>
<reference evidence="1" key="1">
    <citation type="journal article" date="2019" name="Mol. Ecol.">
        <title>Genome evolution and host-microbiome shifts correspond with intraspecific niche divergence within harmful algal bloom-forming Microcystis aeruginosa.</title>
        <authorList>
            <person name="Jackrel S.L."/>
            <person name="White J.D."/>
            <person name="Evans J.T."/>
            <person name="Buffin K."/>
            <person name="Hayden K."/>
            <person name="Sarnelle O."/>
            <person name="Denef V.J."/>
        </authorList>
    </citation>
    <scope>NUCLEOTIDE SEQUENCE</scope>
    <source>
        <strain evidence="1">G11-04</strain>
    </source>
</reference>
<organism evidence="1 2">
    <name type="scientific">Microcystis aeruginosa G11-04</name>
    <dbReference type="NCBI Taxonomy" id="2685956"/>
    <lineage>
        <taxon>Bacteria</taxon>
        <taxon>Bacillati</taxon>
        <taxon>Cyanobacteriota</taxon>
        <taxon>Cyanophyceae</taxon>
        <taxon>Oscillatoriophycideae</taxon>
        <taxon>Chroococcales</taxon>
        <taxon>Microcystaceae</taxon>
        <taxon>Microcystis</taxon>
    </lineage>
</organism>
<evidence type="ECO:0000313" key="1">
    <source>
        <dbReference type="EMBL" id="NCS57438.1"/>
    </source>
</evidence>
<dbReference type="InterPro" id="IPR035093">
    <property type="entry name" value="RelE/ParE_toxin_dom_sf"/>
</dbReference>
<dbReference type="SUPFAM" id="SSF143011">
    <property type="entry name" value="RelE-like"/>
    <property type="match status" value="1"/>
</dbReference>
<dbReference type="PANTHER" id="PTHR40266">
    <property type="entry name" value="TOXIN HIGB-1"/>
    <property type="match status" value="1"/>
</dbReference>
<name>A0A966G0K9_MICAE</name>
<evidence type="ECO:0000313" key="2">
    <source>
        <dbReference type="Proteomes" id="UP000799330"/>
    </source>
</evidence>
<dbReference type="Proteomes" id="UP000799330">
    <property type="component" value="Unassembled WGS sequence"/>
</dbReference>
<dbReference type="PANTHER" id="PTHR40266:SF2">
    <property type="entry name" value="TOXIN HIGB-1"/>
    <property type="match status" value="1"/>
</dbReference>
<comment type="caution">
    <text evidence="1">The sequence shown here is derived from an EMBL/GenBank/DDBJ whole genome shotgun (WGS) entry which is preliminary data.</text>
</comment>
<dbReference type="InterPro" id="IPR007711">
    <property type="entry name" value="HigB-1"/>
</dbReference>
<sequence>MILSFRNRATEDIFNGEDTKKARKVCPRNLWNVARRKLDLVDSATSLDDLRIPPNNRLEVLVDDRQGQYSIRINDQYRICFIWTVNGAKMVEIVDYHSS</sequence>
<dbReference type="EMBL" id="JAADAI010000125">
    <property type="protein sequence ID" value="NCS57438.1"/>
    <property type="molecule type" value="Genomic_DNA"/>
</dbReference>
<accession>A0A966G0K9</accession>